<organism evidence="1 3">
    <name type="scientific">Clostridium sulfidigenes</name>
    <dbReference type="NCBI Taxonomy" id="318464"/>
    <lineage>
        <taxon>Bacteria</taxon>
        <taxon>Bacillati</taxon>
        <taxon>Bacillota</taxon>
        <taxon>Clostridia</taxon>
        <taxon>Eubacteriales</taxon>
        <taxon>Clostridiaceae</taxon>
        <taxon>Clostridium</taxon>
    </lineage>
</organism>
<dbReference type="RefSeq" id="WP_035132476.1">
    <property type="nucleotide sequence ID" value="NZ_JPMD01000020.1"/>
</dbReference>
<evidence type="ECO:0000313" key="1">
    <source>
        <dbReference type="EMBL" id="KEZ86624.1"/>
    </source>
</evidence>
<dbReference type="eggNOG" id="ENOG5031Z3H">
    <property type="taxonomic scope" value="Bacteria"/>
</dbReference>
<sequence>MDRKIYVVLTQTGTFFSRAIKLYTRYNYNHTSIALDKELKQLYSFGRRKIYFPLHAGFVREQIDGGIFKLYKRTSCRVYELSVTEDEYNEVKEIIDRFESEHDRYKYNFLGILAIMLHIPYQRRYHFLCSQFVAYVLKEGKIINFDKDVSLVKPEDFDGIEKGQVVYSGLLSQYAY</sequence>
<dbReference type="Proteomes" id="UP000028542">
    <property type="component" value="Unassembled WGS sequence"/>
</dbReference>
<dbReference type="AlphaFoldDB" id="A0A084JCE0"/>
<accession>A0A084JCE0</accession>
<evidence type="ECO:0000313" key="2">
    <source>
        <dbReference type="EMBL" id="MBE6059885.1"/>
    </source>
</evidence>
<dbReference type="Gene3D" id="3.90.1720.10">
    <property type="entry name" value="endopeptidase domain like (from Nostoc punctiforme)"/>
    <property type="match status" value="1"/>
</dbReference>
<dbReference type="EMBL" id="SVCM01000077">
    <property type="protein sequence ID" value="MBE6059885.1"/>
    <property type="molecule type" value="Genomic_DNA"/>
</dbReference>
<gene>
    <name evidence="2" type="ORF">E7215_06895</name>
    <name evidence="1" type="ORF">IO99_09090</name>
</gene>
<name>A0A084JCE0_9CLOT</name>
<dbReference type="EMBL" id="JPMD01000020">
    <property type="protein sequence ID" value="KEZ86624.1"/>
    <property type="molecule type" value="Genomic_DNA"/>
</dbReference>
<reference evidence="1 3" key="1">
    <citation type="submission" date="2014-07" db="EMBL/GenBank/DDBJ databases">
        <title>Draft genome of Clostridium sulfidigenes 113A isolated from sediments associated with methane hydrate from Krishna Godavari basin.</title>
        <authorList>
            <person name="Honkalas V.S."/>
            <person name="Dabir A.P."/>
            <person name="Arora P."/>
            <person name="Dhakephalkar P.K."/>
        </authorList>
    </citation>
    <scope>NUCLEOTIDE SEQUENCE [LARGE SCALE GENOMIC DNA]</scope>
    <source>
        <strain evidence="1 3">113A</strain>
    </source>
</reference>
<dbReference type="SUPFAM" id="SSF54001">
    <property type="entry name" value="Cysteine proteinases"/>
    <property type="match status" value="1"/>
</dbReference>
<keyword evidence="3" id="KW-1185">Reference proteome</keyword>
<proteinExistence type="predicted"/>
<comment type="caution">
    <text evidence="1">The sequence shown here is derived from an EMBL/GenBank/DDBJ whole genome shotgun (WGS) entry which is preliminary data.</text>
</comment>
<dbReference type="InterPro" id="IPR038765">
    <property type="entry name" value="Papain-like_cys_pep_sf"/>
</dbReference>
<protein>
    <submittedName>
        <fullName evidence="1">Uncharacterized protein</fullName>
    </submittedName>
</protein>
<dbReference type="Proteomes" id="UP000768462">
    <property type="component" value="Unassembled WGS sequence"/>
</dbReference>
<evidence type="ECO:0000313" key="3">
    <source>
        <dbReference type="Proteomes" id="UP000028542"/>
    </source>
</evidence>
<reference evidence="2" key="2">
    <citation type="submission" date="2019-04" db="EMBL/GenBank/DDBJ databases">
        <title>Evolution of Biomass-Degrading Anaerobic Consortia Revealed by Metagenomics.</title>
        <authorList>
            <person name="Peng X."/>
        </authorList>
    </citation>
    <scope>NUCLEOTIDE SEQUENCE</scope>
    <source>
        <strain evidence="2">SIG254</strain>
    </source>
</reference>